<dbReference type="STRING" id="667725.A0A0L0FBK3"/>
<feature type="compositionally biased region" description="Basic residues" evidence="2">
    <location>
        <begin position="394"/>
        <end position="418"/>
    </location>
</feature>
<dbReference type="GO" id="GO:0000151">
    <property type="term" value="C:ubiquitin ligase complex"/>
    <property type="evidence" value="ECO:0007669"/>
    <property type="project" value="TreeGrafter"/>
</dbReference>
<organism evidence="4 5">
    <name type="scientific">Sphaeroforma arctica JP610</name>
    <dbReference type="NCBI Taxonomy" id="667725"/>
    <lineage>
        <taxon>Eukaryota</taxon>
        <taxon>Ichthyosporea</taxon>
        <taxon>Ichthyophonida</taxon>
        <taxon>Sphaeroforma</taxon>
    </lineage>
</organism>
<dbReference type="PANTHER" id="PTHR21497">
    <property type="entry name" value="UBIQUITIN LIGASE E3 ALPHA-RELATED"/>
    <property type="match status" value="1"/>
</dbReference>
<evidence type="ECO:0000256" key="1">
    <source>
        <dbReference type="RuleBase" id="RU366018"/>
    </source>
</evidence>
<feature type="non-terminal residue" evidence="4">
    <location>
        <position position="1"/>
    </location>
</feature>
<dbReference type="Pfam" id="PF22960">
    <property type="entry name" value="WHD_UBR1"/>
    <property type="match status" value="1"/>
</dbReference>
<dbReference type="GO" id="GO:0008270">
    <property type="term" value="F:zinc ion binding"/>
    <property type="evidence" value="ECO:0007669"/>
    <property type="project" value="UniProtKB-UniRule"/>
</dbReference>
<dbReference type="GO" id="GO:0005737">
    <property type="term" value="C:cytoplasm"/>
    <property type="evidence" value="ECO:0007669"/>
    <property type="project" value="TreeGrafter"/>
</dbReference>
<comment type="catalytic activity">
    <reaction evidence="1">
        <text>S-ubiquitinyl-[E2 ubiquitin-conjugating enzyme]-L-cysteine + [acceptor protein]-L-lysine = [E2 ubiquitin-conjugating enzyme]-L-cysteine + N(6)-ubiquitinyl-[acceptor protein]-L-lysine.</text>
        <dbReference type="EC" id="2.3.2.27"/>
    </reaction>
</comment>
<feature type="compositionally biased region" description="Basic and acidic residues" evidence="2">
    <location>
        <begin position="137"/>
        <end position="146"/>
    </location>
</feature>
<comment type="similarity">
    <text evidence="1">Belongs to the E3 ubiquitin-protein ligase UBR1-like family.</text>
</comment>
<dbReference type="GO" id="GO:0016567">
    <property type="term" value="P:protein ubiquitination"/>
    <property type="evidence" value="ECO:0007669"/>
    <property type="project" value="UniProtKB-UniRule"/>
</dbReference>
<evidence type="ECO:0000256" key="2">
    <source>
        <dbReference type="SAM" id="MobiDB-lite"/>
    </source>
</evidence>
<feature type="region of interest" description="Disordered" evidence="2">
    <location>
        <begin position="129"/>
        <end position="162"/>
    </location>
</feature>
<keyword evidence="1" id="KW-0862">Zinc</keyword>
<dbReference type="PANTHER" id="PTHR21497:SF24">
    <property type="entry name" value="E3 UBIQUITIN-PROTEIN LIGASE UBR1"/>
    <property type="match status" value="1"/>
</dbReference>
<keyword evidence="1" id="KW-0479">Metal-binding</keyword>
<dbReference type="EMBL" id="KQ244732">
    <property type="protein sequence ID" value="KNC74125.1"/>
    <property type="molecule type" value="Genomic_DNA"/>
</dbReference>
<keyword evidence="5" id="KW-1185">Reference proteome</keyword>
<dbReference type="UniPathway" id="UPA00143"/>
<proteinExistence type="inferred from homology"/>
<dbReference type="InterPro" id="IPR055194">
    <property type="entry name" value="UBR1-like_WH"/>
</dbReference>
<comment type="pathway">
    <text evidence="1">Protein modification; protein ubiquitination.</text>
</comment>
<dbReference type="OrthoDB" id="26387at2759"/>
<dbReference type="EC" id="2.3.2.27" evidence="1"/>
<dbReference type="RefSeq" id="XP_014148027.1">
    <property type="nucleotide sequence ID" value="XM_014292552.1"/>
</dbReference>
<feature type="region of interest" description="Disordered" evidence="2">
    <location>
        <begin position="269"/>
        <end position="440"/>
    </location>
</feature>
<feature type="non-terminal residue" evidence="4">
    <location>
        <position position="525"/>
    </location>
</feature>
<evidence type="ECO:0000313" key="4">
    <source>
        <dbReference type="EMBL" id="KNC74125.1"/>
    </source>
</evidence>
<sequence length="525" mass="58051">SILVSNIKPELAEDKAFDEELKSLATYSAPQATKESGTYNIDPSTWEEYSPFFYHFDTKDRQSAEKARALRNEKLKANGLQRTSHRPTKTPPAFTQAFAPVTLLLDSPVLHTVLLDVFVRTIQLHQRAVLQEEEDEARERSKKSATDGHTPTDPTTLAKAVVNEAKIKQEHRDKYKDKHEDDEMQQKHEISIREPSRLQYTLTHGVLFAALHLVEVGLVTDEKEATMRANEGKASSFSQAFGGFAEEGAWIQKALGTNNEFMRLCTELGVGSDAEEEEEDDTGTRDTHEEPPPPPTPQHTHAHAREGSEAAPLDTRDKGKRKWTQDTPAGGVTAEHPTAAHSQPQQESPEDVWESASDGASEFSASHGTPDKGTSTSTRAMASTSAGADSHTPHKERTHARARTPRHTRKSTHAHAHAQSHTSTPTHRTGSGSDTRGKHNTRAHMVACVLISLSQSRMVAKDEDLRLLVEWIMRTMEATSTPPVREALCAYREDRVLNTKVLRARAKAEKRAQLATGSEGADEDG</sequence>
<dbReference type="InterPro" id="IPR039164">
    <property type="entry name" value="UBR1-like"/>
</dbReference>
<dbReference type="GO" id="GO:0071596">
    <property type="term" value="P:ubiquitin-dependent protein catabolic process via the N-end rule pathway"/>
    <property type="evidence" value="ECO:0007669"/>
    <property type="project" value="UniProtKB-UniRule"/>
</dbReference>
<evidence type="ECO:0000259" key="3">
    <source>
        <dbReference type="Pfam" id="PF22960"/>
    </source>
</evidence>
<keyword evidence="1" id="KW-0808">Transferase</keyword>
<dbReference type="GO" id="GO:0061630">
    <property type="term" value="F:ubiquitin protein ligase activity"/>
    <property type="evidence" value="ECO:0007669"/>
    <property type="project" value="UniProtKB-UniRule"/>
</dbReference>
<reference evidence="4 5" key="1">
    <citation type="submission" date="2011-02" db="EMBL/GenBank/DDBJ databases">
        <title>The Genome Sequence of Sphaeroforma arctica JP610.</title>
        <authorList>
            <consortium name="The Broad Institute Genome Sequencing Platform"/>
            <person name="Russ C."/>
            <person name="Cuomo C."/>
            <person name="Young S.K."/>
            <person name="Zeng Q."/>
            <person name="Gargeya S."/>
            <person name="Alvarado L."/>
            <person name="Berlin A."/>
            <person name="Chapman S.B."/>
            <person name="Chen Z."/>
            <person name="Freedman E."/>
            <person name="Gellesch M."/>
            <person name="Goldberg J."/>
            <person name="Griggs A."/>
            <person name="Gujja S."/>
            <person name="Heilman E."/>
            <person name="Heiman D."/>
            <person name="Howarth C."/>
            <person name="Mehta T."/>
            <person name="Neiman D."/>
            <person name="Pearson M."/>
            <person name="Roberts A."/>
            <person name="Saif S."/>
            <person name="Shea T."/>
            <person name="Shenoy N."/>
            <person name="Sisk P."/>
            <person name="Stolte C."/>
            <person name="Sykes S."/>
            <person name="White J."/>
            <person name="Yandava C."/>
            <person name="Burger G."/>
            <person name="Gray M.W."/>
            <person name="Holland P.W.H."/>
            <person name="King N."/>
            <person name="Lang F.B.F."/>
            <person name="Roger A.J."/>
            <person name="Ruiz-Trillo I."/>
            <person name="Haas B."/>
            <person name="Nusbaum C."/>
            <person name="Birren B."/>
        </authorList>
    </citation>
    <scope>NUCLEOTIDE SEQUENCE [LARGE SCALE GENOMIC DNA]</scope>
    <source>
        <strain evidence="4 5">JP610</strain>
    </source>
</reference>
<name>A0A0L0FBK3_9EUKA</name>
<feature type="domain" description="E3 ubiquitin-protein ligase UBR1-like winged-helix" evidence="3">
    <location>
        <begin position="1"/>
        <end position="77"/>
    </location>
</feature>
<keyword evidence="1" id="KW-0833">Ubl conjugation pathway</keyword>
<dbReference type="AlphaFoldDB" id="A0A0L0FBK3"/>
<gene>
    <name evidence="4" type="ORF">SARC_13318</name>
</gene>
<feature type="compositionally biased region" description="Low complexity" evidence="2">
    <location>
        <begin position="374"/>
        <end position="388"/>
    </location>
</feature>
<comment type="function">
    <text evidence="1">Ubiquitin ligase protein which is a component of the N-end rule pathway. Recognizes and binds to proteins bearing specific N-terminal residues that are destabilizing according to the N-end rule, leading to their ubiquitination and subsequent degradation.</text>
</comment>
<dbReference type="Proteomes" id="UP000054560">
    <property type="component" value="Unassembled WGS sequence"/>
</dbReference>
<feature type="compositionally biased region" description="Basic and acidic residues" evidence="2">
    <location>
        <begin position="282"/>
        <end position="291"/>
    </location>
</feature>
<protein>
    <recommendedName>
        <fullName evidence="1">E3 ubiquitin-protein ligase</fullName>
        <ecNumber evidence="1">2.3.2.27</ecNumber>
    </recommendedName>
</protein>
<evidence type="ECO:0000313" key="5">
    <source>
        <dbReference type="Proteomes" id="UP000054560"/>
    </source>
</evidence>
<keyword evidence="1" id="KW-0863">Zinc-finger</keyword>
<accession>A0A0L0FBK3</accession>
<dbReference type="GeneID" id="25913822"/>